<evidence type="ECO:0000256" key="2">
    <source>
        <dbReference type="SAM" id="Phobius"/>
    </source>
</evidence>
<evidence type="ECO:0000313" key="4">
    <source>
        <dbReference type="Proteomes" id="UP000185491"/>
    </source>
</evidence>
<keyword evidence="2" id="KW-0812">Transmembrane</keyword>
<dbReference type="KEGG" id="cpho:CPHO_04810"/>
<gene>
    <name evidence="3" type="ORF">CPHO_04810</name>
</gene>
<dbReference type="EMBL" id="CP009249">
    <property type="protein sequence ID" value="APT92322.1"/>
    <property type="molecule type" value="Genomic_DNA"/>
</dbReference>
<dbReference type="InterPro" id="IPR024341">
    <property type="entry name" value="DUF2631"/>
</dbReference>
<organism evidence="3 4">
    <name type="scientific">Corynebacterium phocae</name>
    <dbReference type="NCBI Taxonomy" id="161895"/>
    <lineage>
        <taxon>Bacteria</taxon>
        <taxon>Bacillati</taxon>
        <taxon>Actinomycetota</taxon>
        <taxon>Actinomycetes</taxon>
        <taxon>Mycobacteriales</taxon>
        <taxon>Corynebacteriaceae</taxon>
        <taxon>Corynebacterium</taxon>
    </lineage>
</organism>
<keyword evidence="2" id="KW-0472">Membrane</keyword>
<dbReference type="OrthoDB" id="3401220at2"/>
<name>A0A1L7D2W3_9CORY</name>
<evidence type="ECO:0000256" key="1">
    <source>
        <dbReference type="SAM" id="MobiDB-lite"/>
    </source>
</evidence>
<feature type="compositionally biased region" description="Basic and acidic residues" evidence="1">
    <location>
        <begin position="142"/>
        <end position="152"/>
    </location>
</feature>
<feature type="transmembrane region" description="Helical" evidence="2">
    <location>
        <begin position="29"/>
        <end position="48"/>
    </location>
</feature>
<dbReference type="RefSeq" id="WP_075733666.1">
    <property type="nucleotide sequence ID" value="NZ_CP009249.1"/>
</dbReference>
<keyword evidence="4" id="KW-1185">Reference proteome</keyword>
<proteinExistence type="predicted"/>
<reference evidence="3 4" key="1">
    <citation type="submission" date="2014-08" db="EMBL/GenBank/DDBJ databases">
        <title>Complete genome sequence of Corynebacterium phocae M408/89/1(T)(=DSM 44612(T)), isolated from the common seal (Phoca vitulina).</title>
        <authorList>
            <person name="Ruckert C."/>
            <person name="Albersmeier A."/>
            <person name="Winkler A."/>
            <person name="Kalinowski J."/>
        </authorList>
    </citation>
    <scope>NUCLEOTIDE SEQUENCE [LARGE SCALE GENOMIC DNA]</scope>
    <source>
        <strain evidence="3 4">M408/89/1</strain>
    </source>
</reference>
<protein>
    <submittedName>
        <fullName evidence="3">Membrane protein</fullName>
    </submittedName>
</protein>
<evidence type="ECO:0000313" key="3">
    <source>
        <dbReference type="EMBL" id="APT92322.1"/>
    </source>
</evidence>
<dbReference type="Pfam" id="PF10939">
    <property type="entry name" value="DUF2631"/>
    <property type="match status" value="1"/>
</dbReference>
<sequence>MSSHKPTYEVYNGVSTEDVPSAGFGWSRFGRTGIQIAGWLSVFVLLMYHFGNHTGHVETVWLTVLAVVIALGLIIHLLQPKLPQVRTVTARNQPPGHQEPDWMYEQKTSTGHYAQLTDAELRAINIEPSRVAHLRSVDSAEGRHAVRADSAHRTTVAPAPNGGAIKASSLAHD</sequence>
<keyword evidence="2" id="KW-1133">Transmembrane helix</keyword>
<dbReference type="STRING" id="161895.CPHO_04810"/>
<accession>A0A1L7D2W3</accession>
<feature type="transmembrane region" description="Helical" evidence="2">
    <location>
        <begin position="60"/>
        <end position="78"/>
    </location>
</feature>
<dbReference type="AlphaFoldDB" id="A0A1L7D2W3"/>
<dbReference type="Proteomes" id="UP000185491">
    <property type="component" value="Chromosome"/>
</dbReference>
<feature type="region of interest" description="Disordered" evidence="1">
    <location>
        <begin position="142"/>
        <end position="173"/>
    </location>
</feature>